<dbReference type="PANTHER" id="PTHR10211:SF0">
    <property type="entry name" value="DEOXYRIBODIPYRIMIDINE PHOTO-LYASE"/>
    <property type="match status" value="1"/>
</dbReference>
<sequence length="224" mass="25814">MAATQHYSIQPGRIRILKEGSNNLVGPVVYWMFRDQRMRDNWALIHVIDQANKRNVPVAVAFNLFDQFLGAKARQLGFMLKGLRQLQGKIEETLQIPFFLFQGEAEETIPKFLTECGASLFVTDFSPLRQIRICKDEICRKVSDSVTIHEVDAHNVVPIWVASDKLEYSAKTIRGKINKSLPEYLIDFFKLQPPIRKWVAATNQSIDWDRLIDDVLRLDICPIL</sequence>
<dbReference type="GO" id="GO:0000719">
    <property type="term" value="P:photoreactive repair"/>
    <property type="evidence" value="ECO:0007669"/>
    <property type="project" value="TreeGrafter"/>
</dbReference>
<dbReference type="SUPFAM" id="SSF52425">
    <property type="entry name" value="Cryptochrome/photolyase, N-terminal domain"/>
    <property type="match status" value="1"/>
</dbReference>
<proteinExistence type="predicted"/>
<dbReference type="Pfam" id="PF00875">
    <property type="entry name" value="DNA_photolyase"/>
    <property type="match status" value="1"/>
</dbReference>
<dbReference type="InterPro" id="IPR014729">
    <property type="entry name" value="Rossmann-like_a/b/a_fold"/>
</dbReference>
<dbReference type="EMBL" id="GGEC01028541">
    <property type="protein sequence ID" value="MBX09025.1"/>
    <property type="molecule type" value="Transcribed_RNA"/>
</dbReference>
<evidence type="ECO:0000259" key="1">
    <source>
        <dbReference type="PROSITE" id="PS51645"/>
    </source>
</evidence>
<accession>A0A2P2KTJ4</accession>
<dbReference type="InterPro" id="IPR036155">
    <property type="entry name" value="Crypto/Photolyase_N_sf"/>
</dbReference>
<name>A0A2P2KTJ4_RHIMU</name>
<dbReference type="Gene3D" id="3.40.50.620">
    <property type="entry name" value="HUPs"/>
    <property type="match status" value="1"/>
</dbReference>
<dbReference type="Gene3D" id="1.25.40.80">
    <property type="match status" value="1"/>
</dbReference>
<reference evidence="2" key="1">
    <citation type="submission" date="2018-02" db="EMBL/GenBank/DDBJ databases">
        <title>Rhizophora mucronata_Transcriptome.</title>
        <authorList>
            <person name="Meera S.P."/>
            <person name="Sreeshan A."/>
            <person name="Augustine A."/>
        </authorList>
    </citation>
    <scope>NUCLEOTIDE SEQUENCE</scope>
    <source>
        <tissue evidence="2">Leaf</tissue>
    </source>
</reference>
<feature type="domain" description="Photolyase/cryptochrome alpha/beta" evidence="1">
    <location>
        <begin position="26"/>
        <end position="159"/>
    </location>
</feature>
<evidence type="ECO:0000313" key="2">
    <source>
        <dbReference type="EMBL" id="MBX09025.1"/>
    </source>
</evidence>
<dbReference type="GO" id="GO:0003904">
    <property type="term" value="F:deoxyribodipyrimidine photo-lyase activity"/>
    <property type="evidence" value="ECO:0007669"/>
    <property type="project" value="TreeGrafter"/>
</dbReference>
<dbReference type="InterPro" id="IPR006050">
    <property type="entry name" value="DNA_photolyase_N"/>
</dbReference>
<protein>
    <recommendedName>
        <fullName evidence="1">Photolyase/cryptochrome alpha/beta domain-containing protein</fullName>
    </recommendedName>
</protein>
<dbReference type="InterPro" id="IPR052219">
    <property type="entry name" value="Photolyase_Class-2"/>
</dbReference>
<organism evidence="2">
    <name type="scientific">Rhizophora mucronata</name>
    <name type="common">Asiatic mangrove</name>
    <dbReference type="NCBI Taxonomy" id="61149"/>
    <lineage>
        <taxon>Eukaryota</taxon>
        <taxon>Viridiplantae</taxon>
        <taxon>Streptophyta</taxon>
        <taxon>Embryophyta</taxon>
        <taxon>Tracheophyta</taxon>
        <taxon>Spermatophyta</taxon>
        <taxon>Magnoliopsida</taxon>
        <taxon>eudicotyledons</taxon>
        <taxon>Gunneridae</taxon>
        <taxon>Pentapetalae</taxon>
        <taxon>rosids</taxon>
        <taxon>fabids</taxon>
        <taxon>Malpighiales</taxon>
        <taxon>Rhizophoraceae</taxon>
        <taxon>Rhizophora</taxon>
    </lineage>
</organism>
<dbReference type="PROSITE" id="PS51645">
    <property type="entry name" value="PHR_CRY_ALPHA_BETA"/>
    <property type="match status" value="1"/>
</dbReference>
<dbReference type="PANTHER" id="PTHR10211">
    <property type="entry name" value="DEOXYRIBODIPYRIMIDINE PHOTOLYASE"/>
    <property type="match status" value="1"/>
</dbReference>
<dbReference type="FunFam" id="3.40.50.620:FF:000110">
    <property type="entry name" value="Deoxyribodipyrimidine photolyase"/>
    <property type="match status" value="1"/>
</dbReference>
<dbReference type="AlphaFoldDB" id="A0A2P2KTJ4"/>